<organism evidence="2 3">
    <name type="scientific">Fistulifera solaris</name>
    <name type="common">Oleaginous diatom</name>
    <dbReference type="NCBI Taxonomy" id="1519565"/>
    <lineage>
        <taxon>Eukaryota</taxon>
        <taxon>Sar</taxon>
        <taxon>Stramenopiles</taxon>
        <taxon>Ochrophyta</taxon>
        <taxon>Bacillariophyta</taxon>
        <taxon>Bacillariophyceae</taxon>
        <taxon>Bacillariophycidae</taxon>
        <taxon>Naviculales</taxon>
        <taxon>Naviculaceae</taxon>
        <taxon>Fistulifera</taxon>
    </lineage>
</organism>
<dbReference type="SMART" id="SM00320">
    <property type="entry name" value="WD40"/>
    <property type="match status" value="6"/>
</dbReference>
<sequence length="787" mass="86153">PNNQRFSSFLFTVPNNMGPRTRSSTPKKEALAETATQSSTKKRRTRSLSQGDKSVDASPLTSSKKNKPMKLNLLSKKSNNRKAANPNAVTAKSPPTQPSSPSVDLLVHRLRYLRHIPSAILCIKPSPTTGKKNGNPRDTYVAISRQGGSIELRSARQKFRILTTVAGWSSAAIHTMAWAHHRLLVGATPDGSLVLIDFQRGHFRNVTPSGGGQIHALDSFASHNGDVDYPTLVAAACEDGSVRFFDVDVQREADMNMPMPVISTIPTTGAPILSLALNRFGAVSKEKSSASPLVGATAFVGVADGTIRRYDCVQGSSWRSILRITVENMGRTIPTRVWVLKSLQDGTLVSGDSLGHVQMWDGHSGTLEATFNQNEVKADVLSLDLTRDENKVFASGVDSRVICIERSGTVTEDRKWIFANAQRPHTHDVQAIAVCYRSRKKGSGGSEILCTGGIDTKLCTFAVNDFQRQRPHTLFPWPLRSPIVIAPERRVISIMRKDSIQIYSLAPRPDASLESRLQVTESETLLGTVEIDSPFNLSVSTISADGKYLVVGNPSSLLLFHLTYKSDQGSSKAQIRPERLPFKLPSQATIVAAKFLRNDRLVLCSADRDVLIVTIGEGEKKVPQVSIQSAIPFALDDTDAPSMLPHDEFACSTDGKWFSIMRTSSEKGSVQVFKDIDGTFVHWWSIPELDDPPAVAAFLHTDHPQLVVVCASFAPYVFDLEERSLSTWSKGISFPVGESLPLSLSNRKDFPVRIAVNPAAPTQFFVVSLLVDDSQNSPMQGQLFRDV</sequence>
<dbReference type="GO" id="GO:0000462">
    <property type="term" value="P:maturation of SSU-rRNA from tricistronic rRNA transcript (SSU-rRNA, 5.8S rRNA, LSU-rRNA)"/>
    <property type="evidence" value="ECO:0007669"/>
    <property type="project" value="InterPro"/>
</dbReference>
<dbReference type="AlphaFoldDB" id="A0A1Z5K7N1"/>
<dbReference type="EMBL" id="BDSP01000178">
    <property type="protein sequence ID" value="GAX22162.1"/>
    <property type="molecule type" value="Genomic_DNA"/>
</dbReference>
<feature type="region of interest" description="Disordered" evidence="1">
    <location>
        <begin position="1"/>
        <end position="102"/>
    </location>
</feature>
<dbReference type="Proteomes" id="UP000198406">
    <property type="component" value="Unassembled WGS sequence"/>
</dbReference>
<name>A0A1Z5K7N1_FISSO</name>
<dbReference type="SUPFAM" id="SSF50978">
    <property type="entry name" value="WD40 repeat-like"/>
    <property type="match status" value="3"/>
</dbReference>
<dbReference type="GO" id="GO:0032040">
    <property type="term" value="C:small-subunit processome"/>
    <property type="evidence" value="ECO:0007669"/>
    <property type="project" value="TreeGrafter"/>
</dbReference>
<dbReference type="InParanoid" id="A0A1Z5K7N1"/>
<proteinExistence type="predicted"/>
<dbReference type="InterPro" id="IPR036322">
    <property type="entry name" value="WD40_repeat_dom_sf"/>
</dbReference>
<dbReference type="PANTHER" id="PTHR44163">
    <property type="entry name" value="U3 SMALL NUCLEOLAR RNA-ASSOCIATED PROTEIN 4 HOMOLOG"/>
    <property type="match status" value="1"/>
</dbReference>
<protein>
    <submittedName>
        <fullName evidence="2">U3 small nucleolar RNA-associated protein 4</fullName>
    </submittedName>
</protein>
<reference evidence="2 3" key="1">
    <citation type="journal article" date="2015" name="Plant Cell">
        <title>Oil accumulation by the oleaginous diatom Fistulifera solaris as revealed by the genome and transcriptome.</title>
        <authorList>
            <person name="Tanaka T."/>
            <person name="Maeda Y."/>
            <person name="Veluchamy A."/>
            <person name="Tanaka M."/>
            <person name="Abida H."/>
            <person name="Marechal E."/>
            <person name="Bowler C."/>
            <person name="Muto M."/>
            <person name="Sunaga Y."/>
            <person name="Tanaka M."/>
            <person name="Yoshino T."/>
            <person name="Taniguchi T."/>
            <person name="Fukuda Y."/>
            <person name="Nemoto M."/>
            <person name="Matsumoto M."/>
            <person name="Wong P.S."/>
            <person name="Aburatani S."/>
            <person name="Fujibuchi W."/>
        </authorList>
    </citation>
    <scope>NUCLEOTIDE SEQUENCE [LARGE SCALE GENOMIC DNA]</scope>
    <source>
        <strain evidence="2 3">JPCC DA0580</strain>
    </source>
</reference>
<evidence type="ECO:0000313" key="2">
    <source>
        <dbReference type="EMBL" id="GAX22162.1"/>
    </source>
</evidence>
<dbReference type="InterPro" id="IPR015943">
    <property type="entry name" value="WD40/YVTN_repeat-like_dom_sf"/>
</dbReference>
<comment type="caution">
    <text evidence="2">The sequence shown here is derived from an EMBL/GenBank/DDBJ whole genome shotgun (WGS) entry which is preliminary data.</text>
</comment>
<dbReference type="InterPro" id="IPR046351">
    <property type="entry name" value="UTP4"/>
</dbReference>
<accession>A0A1Z5K7N1</accession>
<feature type="non-terminal residue" evidence="2">
    <location>
        <position position="1"/>
    </location>
</feature>
<dbReference type="Gene3D" id="2.130.10.10">
    <property type="entry name" value="YVTN repeat-like/Quinoprotein amine dehydrogenase"/>
    <property type="match status" value="2"/>
</dbReference>
<dbReference type="GO" id="GO:0003723">
    <property type="term" value="F:RNA binding"/>
    <property type="evidence" value="ECO:0007669"/>
    <property type="project" value="TreeGrafter"/>
</dbReference>
<evidence type="ECO:0000313" key="3">
    <source>
        <dbReference type="Proteomes" id="UP000198406"/>
    </source>
</evidence>
<dbReference type="GO" id="GO:0030686">
    <property type="term" value="C:90S preribosome"/>
    <property type="evidence" value="ECO:0007669"/>
    <property type="project" value="InterPro"/>
</dbReference>
<evidence type="ECO:0000256" key="1">
    <source>
        <dbReference type="SAM" id="MobiDB-lite"/>
    </source>
</evidence>
<keyword evidence="3" id="KW-1185">Reference proteome</keyword>
<gene>
    <name evidence="2" type="ORF">FisN_39Lh033</name>
</gene>
<feature type="compositionally biased region" description="Polar residues" evidence="1">
    <location>
        <begin position="87"/>
        <end position="102"/>
    </location>
</feature>
<dbReference type="OrthoDB" id="8883818at2759"/>
<feature type="compositionally biased region" description="Polar residues" evidence="1">
    <location>
        <begin position="1"/>
        <end position="15"/>
    </location>
</feature>
<dbReference type="InterPro" id="IPR001680">
    <property type="entry name" value="WD40_rpt"/>
</dbReference>
<dbReference type="PANTHER" id="PTHR44163:SF1">
    <property type="entry name" value="U3 SMALL NUCLEOLAR RNA-ASSOCIATED PROTEIN 4 HOMOLOG"/>
    <property type="match status" value="1"/>
</dbReference>
<dbReference type="GO" id="GO:0034455">
    <property type="term" value="C:t-UTP complex"/>
    <property type="evidence" value="ECO:0007669"/>
    <property type="project" value="TreeGrafter"/>
</dbReference>